<dbReference type="Gene3D" id="3.50.50.60">
    <property type="entry name" value="FAD/NAD(P)-binding domain"/>
    <property type="match status" value="2"/>
</dbReference>
<accession>A0A0F9F090</accession>
<dbReference type="PANTHER" id="PTHR10668:SF103">
    <property type="entry name" value="PYRIDINE NUCLEOTIDE-DISULFIDE OXIDOREDUCTASE DOMAIN-CONTAINING PROTEIN 2"/>
    <property type="match status" value="1"/>
</dbReference>
<dbReference type="InterPro" id="IPR036188">
    <property type="entry name" value="FAD/NAD-bd_sf"/>
</dbReference>
<evidence type="ECO:0000313" key="1">
    <source>
        <dbReference type="EMBL" id="KKL79773.1"/>
    </source>
</evidence>
<reference evidence="1" key="1">
    <citation type="journal article" date="2015" name="Nature">
        <title>Complex archaea that bridge the gap between prokaryotes and eukaryotes.</title>
        <authorList>
            <person name="Spang A."/>
            <person name="Saw J.H."/>
            <person name="Jorgensen S.L."/>
            <person name="Zaremba-Niedzwiedzka K."/>
            <person name="Martijn J."/>
            <person name="Lind A.E."/>
            <person name="van Eijk R."/>
            <person name="Schleper C."/>
            <person name="Guy L."/>
            <person name="Ettema T.J."/>
        </authorList>
    </citation>
    <scope>NUCLEOTIDE SEQUENCE</scope>
</reference>
<evidence type="ECO:0008006" key="2">
    <source>
        <dbReference type="Google" id="ProtNLM"/>
    </source>
</evidence>
<gene>
    <name evidence="1" type="ORF">LCGC14_2011450</name>
</gene>
<dbReference type="SUPFAM" id="SSF51905">
    <property type="entry name" value="FAD/NAD(P)-binding domain"/>
    <property type="match status" value="1"/>
</dbReference>
<dbReference type="PANTHER" id="PTHR10668">
    <property type="entry name" value="PHYTOENE DEHYDROGENASE"/>
    <property type="match status" value="1"/>
</dbReference>
<comment type="caution">
    <text evidence="1">The sequence shown here is derived from an EMBL/GenBank/DDBJ whole genome shotgun (WGS) entry which is preliminary data.</text>
</comment>
<sequence>MPDATYDAIIIGAGHNGMSLGAYLAKCGWEVAIFEKRGEEGGGLCTEEITRPGFLHNVHCNYHTLVGVCPVYDDLELTKHGLRYVRPPVQMGSVFSDGTALTIHTDLDKTCASIARISEKDADTFRRLYEESKGYLDMILLTLMYSPPISLNDITKALVVWGVHDKAEFLSVHLRRMSINEFLEEHFENDKVKAHLAFHAALAGYSTDRKGLAVSFPLLVGKIDNWHVCIGGSHAFAHSIWEAFAQAGGTVFLKHGVEEILLENGKAAGVRLEDGSTAKARHLIASSINLEQTFLKMVPRDKLSDSFIEGVESFPHMDWSLFSVHLAMTRAPEYRAADFDPDINQAWVINLGYDSLADVNRHWEEVRAGRLPDPKPNCAVNSLFDPTDAPPGGYTGLMRQFAPYSLASGGPEAWDEMAEGYGRRCIEKWQEAAPNLKNGAFIDWATYTPLDIARRIPNMVQGDWMGGLIDIGNLLDERPFEELSQYRTPIPNLYMCGATQHPHGFVTFAPAYNALQTIAEDYGLERWWR</sequence>
<dbReference type="AlphaFoldDB" id="A0A0F9F090"/>
<organism evidence="1">
    <name type="scientific">marine sediment metagenome</name>
    <dbReference type="NCBI Taxonomy" id="412755"/>
    <lineage>
        <taxon>unclassified sequences</taxon>
        <taxon>metagenomes</taxon>
        <taxon>ecological metagenomes</taxon>
    </lineage>
</organism>
<proteinExistence type="predicted"/>
<dbReference type="Pfam" id="PF13450">
    <property type="entry name" value="NAD_binding_8"/>
    <property type="match status" value="1"/>
</dbReference>
<dbReference type="EMBL" id="LAZR01023069">
    <property type="protein sequence ID" value="KKL79773.1"/>
    <property type="molecule type" value="Genomic_DNA"/>
</dbReference>
<protein>
    <recommendedName>
        <fullName evidence="2">Amine oxidase domain-containing protein</fullName>
    </recommendedName>
</protein>
<name>A0A0F9F090_9ZZZZ</name>